<feature type="domain" description="C2" evidence="1">
    <location>
        <begin position="1"/>
        <end position="106"/>
    </location>
</feature>
<sequence length="623" mass="71377">MSENKQCVLLRYRCENLKSLDIIGESDPYIEVYVDTEHIGSTEVIKNNKNPIFTTPTRVNFYFETHQTITFKVFDKDKKKSELIGTYSCSLSDIVVSGVEGYEADLKFKSKVTGKINITPEEINVEGGEIDYSLLPAISGLVVVESTNEKVNEPLMQLTDLVITATGHNLDSMDRNGKSDPYFTIERELVEGEKERIVIYESKVIKKTLNPVWKSFLISAHKFGPKETTLYINVYDWDMLSSNSLIGTGEFQMEYPEIDLLSKSKITIPISRKTKIVENHQSGVVELSIHFYSPKVDDKKIPEREKDHIKRQKKLKGLEDLTKNEDYHIVGKSDLVLMKKKYPKLVYPIKFVSLLQRGLVIQTHCALDFTVSNEKNHKLNEKYFNPYEFSLNSVVPILQRYNKNQKIPVYGYGASLNEQDDITPPFFHLNLQENPECEGLDGILQAYRTNLSKITLGDMGNASGGDTDWRANKGRYFRDDFYQVINHICDLCERELPSNLAIPPPSYHILFFIIDGDKVDVVGTNRALIRASALPISIILIGLGKTNFKNLKKFDADKKPLIQDGVSEVRDCCQFVQFEKYKDKKKLRKEVLAEIPSQVEQYFALYGVNMPNRNLNEAIFEWF</sequence>
<evidence type="ECO:0000313" key="2">
    <source>
        <dbReference type="EMBL" id="KAJ3431162.1"/>
    </source>
</evidence>
<dbReference type="InterPro" id="IPR010734">
    <property type="entry name" value="Copine_C"/>
</dbReference>
<gene>
    <name evidence="2" type="ORF">M0812_02838</name>
</gene>
<dbReference type="Proteomes" id="UP001146793">
    <property type="component" value="Unassembled WGS sequence"/>
</dbReference>
<dbReference type="PANTHER" id="PTHR10857">
    <property type="entry name" value="COPINE"/>
    <property type="match status" value="1"/>
</dbReference>
<evidence type="ECO:0000313" key="3">
    <source>
        <dbReference type="Proteomes" id="UP001146793"/>
    </source>
</evidence>
<dbReference type="Pfam" id="PF07002">
    <property type="entry name" value="Copine"/>
    <property type="match status" value="2"/>
</dbReference>
<comment type="caution">
    <text evidence="2">The sequence shown here is derived from an EMBL/GenBank/DDBJ whole genome shotgun (WGS) entry which is preliminary data.</text>
</comment>
<dbReference type="GO" id="GO:0005544">
    <property type="term" value="F:calcium-dependent phospholipid binding"/>
    <property type="evidence" value="ECO:0007669"/>
    <property type="project" value="InterPro"/>
</dbReference>
<dbReference type="GO" id="GO:0071277">
    <property type="term" value="P:cellular response to calcium ion"/>
    <property type="evidence" value="ECO:0007669"/>
    <property type="project" value="TreeGrafter"/>
</dbReference>
<dbReference type="EMBL" id="JANTQA010000048">
    <property type="protein sequence ID" value="KAJ3431162.1"/>
    <property type="molecule type" value="Genomic_DNA"/>
</dbReference>
<dbReference type="GO" id="GO:0005886">
    <property type="term" value="C:plasma membrane"/>
    <property type="evidence" value="ECO:0007669"/>
    <property type="project" value="TreeGrafter"/>
</dbReference>
<organism evidence="2 3">
    <name type="scientific">Anaeramoeba flamelloides</name>
    <dbReference type="NCBI Taxonomy" id="1746091"/>
    <lineage>
        <taxon>Eukaryota</taxon>
        <taxon>Metamonada</taxon>
        <taxon>Anaeramoebidae</taxon>
        <taxon>Anaeramoeba</taxon>
    </lineage>
</organism>
<dbReference type="InterPro" id="IPR045052">
    <property type="entry name" value="Copine"/>
</dbReference>
<dbReference type="Gene3D" id="2.60.40.150">
    <property type="entry name" value="C2 domain"/>
    <property type="match status" value="2"/>
</dbReference>
<dbReference type="PANTHER" id="PTHR10857:SF106">
    <property type="entry name" value="C2 DOMAIN-CONTAINING PROTEIN"/>
    <property type="match status" value="1"/>
</dbReference>
<dbReference type="AlphaFoldDB" id="A0AAV7YTH2"/>
<name>A0AAV7YTH2_9EUKA</name>
<protein>
    <submittedName>
        <fullName evidence="2">Copine</fullName>
    </submittedName>
</protein>
<dbReference type="SUPFAM" id="SSF49562">
    <property type="entry name" value="C2 domain (Calcium/lipid-binding domain, CaLB)"/>
    <property type="match status" value="2"/>
</dbReference>
<reference evidence="2" key="1">
    <citation type="submission" date="2022-08" db="EMBL/GenBank/DDBJ databases">
        <title>Novel sulphate-reducing endosymbionts in the free-living metamonad Anaeramoeba.</title>
        <authorList>
            <person name="Jerlstrom-Hultqvist J."/>
            <person name="Cepicka I."/>
            <person name="Gallot-Lavallee L."/>
            <person name="Salas-Leiva D."/>
            <person name="Curtis B.A."/>
            <person name="Zahonova K."/>
            <person name="Pipaliya S."/>
            <person name="Dacks J."/>
            <person name="Roger A.J."/>
        </authorList>
    </citation>
    <scope>NUCLEOTIDE SEQUENCE</scope>
    <source>
        <strain evidence="2">Busselton2</strain>
    </source>
</reference>
<dbReference type="InterPro" id="IPR035892">
    <property type="entry name" value="C2_domain_sf"/>
</dbReference>
<dbReference type="PROSITE" id="PS50004">
    <property type="entry name" value="C2"/>
    <property type="match status" value="2"/>
</dbReference>
<dbReference type="SMART" id="SM00239">
    <property type="entry name" value="C2"/>
    <property type="match status" value="2"/>
</dbReference>
<feature type="domain" description="C2" evidence="1">
    <location>
        <begin position="138"/>
        <end position="270"/>
    </location>
</feature>
<dbReference type="InterPro" id="IPR000008">
    <property type="entry name" value="C2_dom"/>
</dbReference>
<evidence type="ECO:0000259" key="1">
    <source>
        <dbReference type="PROSITE" id="PS50004"/>
    </source>
</evidence>
<dbReference type="Pfam" id="PF00168">
    <property type="entry name" value="C2"/>
    <property type="match status" value="2"/>
</dbReference>
<proteinExistence type="predicted"/>
<accession>A0AAV7YTH2</accession>